<organism evidence="7 8">
    <name type="scientific">Tengunoibacter tsumagoiensis</name>
    <dbReference type="NCBI Taxonomy" id="2014871"/>
    <lineage>
        <taxon>Bacteria</taxon>
        <taxon>Bacillati</taxon>
        <taxon>Chloroflexota</taxon>
        <taxon>Ktedonobacteria</taxon>
        <taxon>Ktedonobacterales</taxon>
        <taxon>Dictyobacteraceae</taxon>
        <taxon>Tengunoibacter</taxon>
    </lineage>
</organism>
<dbReference type="InterPro" id="IPR006158">
    <property type="entry name" value="Cobalamin-bd"/>
</dbReference>
<dbReference type="SFLD" id="SFLDG01082">
    <property type="entry name" value="B12-binding_domain_containing"/>
    <property type="match status" value="1"/>
</dbReference>
<dbReference type="PANTHER" id="PTHR43409:SF7">
    <property type="entry name" value="BLL1977 PROTEIN"/>
    <property type="match status" value="1"/>
</dbReference>
<keyword evidence="8" id="KW-1185">Reference proteome</keyword>
<name>A0A402A690_9CHLR</name>
<evidence type="ECO:0000256" key="1">
    <source>
        <dbReference type="ARBA" id="ARBA00001966"/>
    </source>
</evidence>
<evidence type="ECO:0000313" key="7">
    <source>
        <dbReference type="EMBL" id="GCE14654.1"/>
    </source>
</evidence>
<keyword evidence="3" id="KW-0479">Metal-binding</keyword>
<dbReference type="GO" id="GO:0031419">
    <property type="term" value="F:cobalamin binding"/>
    <property type="evidence" value="ECO:0007669"/>
    <property type="project" value="InterPro"/>
</dbReference>
<sequence>MLSMPSHTPSPQGDSRQTPVLLISMPFGLLDYPSLALGLLQGSLQPLQIPTSTLYFTFKFAEMVGSIFYQQIAKGRPMIQDFIGEWIFSAALFAENSETEAYIRNVVYGDMECHNTIYKTGKGITEDFIQDILAARAKTELFLSECVEEILQHNPAIVGFTSVFQQHVASLALAKRIKARSPETCIMMGGANCEGIMGVELIKQFSFVDVVVSGEGDQIFPDLVKRILAGQSISHLQGVYTRRNVQLLTAGKSIMNTPSIRNLDALPFPLFDDFFEQLSRTSIRQTITPGITFETSRGCWWGEKHHCTFCGLNGSTMTYRSKTAQRAMEELLYLTNSYPDCAISVVDNILDMKYFKDFIPSLAALPGNLRLYYEVKANLRKEQVKSLREAGILMIQPGIESLSNHVLDLMRKGVKGLQNIQLLKWCKEYEVDVTWNLLCGFPGEDPAEYRHMGEILPLLTHLRPPSGIAPIRLDRFSPNYDEAKEHGFYNVRAYPSYQYIYPFSPEIINNLAYFFIYDYADERDVASYTLPIAQFMVMWHQQHRKSQLFFLDYQEYLMIWDLRPVATEALVILTGLQRSLYIFCDTIRNHHHLQQFVTEHATPEEEGKPFEEFLEPLIQKGLMLQDGHSYLSLAVQRRRESERLTQPAVKQLQA</sequence>
<dbReference type="SMART" id="SM00729">
    <property type="entry name" value="Elp3"/>
    <property type="match status" value="1"/>
</dbReference>
<gene>
    <name evidence="7" type="ORF">KTT_45130</name>
</gene>
<dbReference type="PANTHER" id="PTHR43409">
    <property type="entry name" value="ANAEROBIC MAGNESIUM-PROTOPORPHYRIN IX MONOMETHYL ESTER CYCLASE-RELATED"/>
    <property type="match status" value="1"/>
</dbReference>
<dbReference type="PROSITE" id="PS51332">
    <property type="entry name" value="B12_BINDING"/>
    <property type="match status" value="1"/>
</dbReference>
<dbReference type="InterPro" id="IPR006638">
    <property type="entry name" value="Elp3/MiaA/NifB-like_rSAM"/>
</dbReference>
<evidence type="ECO:0000256" key="4">
    <source>
        <dbReference type="ARBA" id="ARBA00023004"/>
    </source>
</evidence>
<keyword evidence="2" id="KW-0949">S-adenosyl-L-methionine</keyword>
<protein>
    <submittedName>
        <fullName evidence="7">RiPP maturation radical SAM protein 1</fullName>
    </submittedName>
</protein>
<evidence type="ECO:0000259" key="6">
    <source>
        <dbReference type="PROSITE" id="PS51332"/>
    </source>
</evidence>
<evidence type="ECO:0000256" key="2">
    <source>
        <dbReference type="ARBA" id="ARBA00022691"/>
    </source>
</evidence>
<accession>A0A402A690</accession>
<dbReference type="GO" id="GO:0046872">
    <property type="term" value="F:metal ion binding"/>
    <property type="evidence" value="ECO:0007669"/>
    <property type="project" value="UniProtKB-KW"/>
</dbReference>
<dbReference type="SFLD" id="SFLDF00324">
    <property type="entry name" value="bacteriocin_maturation"/>
    <property type="match status" value="1"/>
</dbReference>
<dbReference type="OrthoDB" id="9801424at2"/>
<dbReference type="Proteomes" id="UP000287352">
    <property type="component" value="Unassembled WGS sequence"/>
</dbReference>
<dbReference type="Pfam" id="PF04055">
    <property type="entry name" value="Radical_SAM"/>
    <property type="match status" value="1"/>
</dbReference>
<dbReference type="InterPro" id="IPR023984">
    <property type="entry name" value="rSAM_ocin_1"/>
</dbReference>
<dbReference type="InterPro" id="IPR058240">
    <property type="entry name" value="rSAM_sf"/>
</dbReference>
<evidence type="ECO:0000313" key="8">
    <source>
        <dbReference type="Proteomes" id="UP000287352"/>
    </source>
</evidence>
<dbReference type="GO" id="GO:0003824">
    <property type="term" value="F:catalytic activity"/>
    <property type="evidence" value="ECO:0007669"/>
    <property type="project" value="InterPro"/>
</dbReference>
<dbReference type="SUPFAM" id="SSF102114">
    <property type="entry name" value="Radical SAM enzymes"/>
    <property type="match status" value="1"/>
</dbReference>
<dbReference type="RefSeq" id="WP_126582205.1">
    <property type="nucleotide sequence ID" value="NZ_BIFR01000002.1"/>
</dbReference>
<dbReference type="NCBIfam" id="TIGR03975">
    <property type="entry name" value="rSAM_ocin_1"/>
    <property type="match status" value="1"/>
</dbReference>
<dbReference type="SFLD" id="SFLDS00029">
    <property type="entry name" value="Radical_SAM"/>
    <property type="match status" value="1"/>
</dbReference>
<dbReference type="InterPro" id="IPR051198">
    <property type="entry name" value="BchE-like"/>
</dbReference>
<keyword evidence="5" id="KW-0411">Iron-sulfur</keyword>
<dbReference type="Gene3D" id="3.80.30.20">
    <property type="entry name" value="tm_1862 like domain"/>
    <property type="match status" value="1"/>
</dbReference>
<comment type="caution">
    <text evidence="7">The sequence shown here is derived from an EMBL/GenBank/DDBJ whole genome shotgun (WGS) entry which is preliminary data.</text>
</comment>
<proteinExistence type="predicted"/>
<evidence type="ECO:0000256" key="5">
    <source>
        <dbReference type="ARBA" id="ARBA00023014"/>
    </source>
</evidence>
<dbReference type="InterPro" id="IPR007197">
    <property type="entry name" value="rSAM"/>
</dbReference>
<dbReference type="GO" id="GO:0005829">
    <property type="term" value="C:cytosol"/>
    <property type="evidence" value="ECO:0007669"/>
    <property type="project" value="TreeGrafter"/>
</dbReference>
<dbReference type="AlphaFoldDB" id="A0A402A690"/>
<comment type="cofactor">
    <cofactor evidence="1">
        <name>[4Fe-4S] cluster</name>
        <dbReference type="ChEBI" id="CHEBI:49883"/>
    </cofactor>
</comment>
<dbReference type="GO" id="GO:0051536">
    <property type="term" value="F:iron-sulfur cluster binding"/>
    <property type="evidence" value="ECO:0007669"/>
    <property type="project" value="UniProtKB-KW"/>
</dbReference>
<feature type="domain" description="B12-binding" evidence="6">
    <location>
        <begin position="74"/>
        <end position="234"/>
    </location>
</feature>
<dbReference type="EMBL" id="BIFR01000002">
    <property type="protein sequence ID" value="GCE14654.1"/>
    <property type="molecule type" value="Genomic_DNA"/>
</dbReference>
<dbReference type="Gene3D" id="3.40.50.280">
    <property type="entry name" value="Cobalamin-binding domain"/>
    <property type="match status" value="1"/>
</dbReference>
<dbReference type="InterPro" id="IPR023404">
    <property type="entry name" value="rSAM_horseshoe"/>
</dbReference>
<reference evidence="8" key="1">
    <citation type="submission" date="2018-12" db="EMBL/GenBank/DDBJ databases">
        <title>Tengunoibacter tsumagoiensis gen. nov., sp. nov., Dictyobacter kobayashii sp. nov., D. alpinus sp. nov., and D. joshuensis sp. nov. and description of Dictyobacteraceae fam. nov. within the order Ktedonobacterales isolated from Tengu-no-mugimeshi.</title>
        <authorList>
            <person name="Wang C.M."/>
            <person name="Zheng Y."/>
            <person name="Sakai Y."/>
            <person name="Toyoda A."/>
            <person name="Minakuchi Y."/>
            <person name="Abe K."/>
            <person name="Yokota A."/>
            <person name="Yabe S."/>
        </authorList>
    </citation>
    <scope>NUCLEOTIDE SEQUENCE [LARGE SCALE GENOMIC DNA]</scope>
    <source>
        <strain evidence="8">Uno3</strain>
    </source>
</reference>
<evidence type="ECO:0000256" key="3">
    <source>
        <dbReference type="ARBA" id="ARBA00022723"/>
    </source>
</evidence>
<keyword evidence="4" id="KW-0408">Iron</keyword>